<feature type="domain" description="SD-repeat containing protein B" evidence="6">
    <location>
        <begin position="131"/>
        <end position="210"/>
    </location>
</feature>
<feature type="domain" description="SD-repeat containing protein B" evidence="6">
    <location>
        <begin position="23"/>
        <end position="111"/>
    </location>
</feature>
<evidence type="ECO:0000256" key="2">
    <source>
        <dbReference type="ARBA" id="ARBA00022525"/>
    </source>
</evidence>
<protein>
    <submittedName>
        <fullName evidence="7">Conserved repeat protein</fullName>
    </submittedName>
</protein>
<keyword evidence="3" id="KW-0732">Signal</keyword>
<feature type="compositionally biased region" description="Acidic residues" evidence="4">
    <location>
        <begin position="576"/>
        <end position="587"/>
    </location>
</feature>
<feature type="non-terminal residue" evidence="7">
    <location>
        <position position="1"/>
    </location>
</feature>
<sequence>TLANNQTIDTIDFGLTKPTGNSSIGDTVWNDKDKDGVQDSDETPVSGVVVTLTGAGKDGVFGTADDTTLTTTTDSNGKYLFDNLDAGIYKVSIDVSSDKEITTPNSFNPVTLSKDQHIDTVDFGLYTPRSSIGDTVWNDKDKDGVQDSDESPVSGVVVTLTGAGKDGVFGTADDTTLTTTTDSNGKYLFDNLDAGIYKVSISSDKEITTPNSLNPVTLGKDQHIDTVDFGLYKPTSSIGDYVWNDADKDGIQDADESPVAGITVTLIGAGKDGVFGTADDFTLTTMTNNNGFYRFDGLDAGIYRVSVTPPTGSEITTPNSFNPVNLGQNQNIDTVDFGLYRPDSAIGDYVWNDVDKDGIQDTDESPVAGITVTLIGAGKDGVFGTADDITLTTTTNSNGKYLFDNLDAGLYKVSIEAPAGMSITTPASFNPVTLGSNQFIDTVDFGLYRPTIKIGDYIWFDEDGDGIQDENEKGIAGVTVQLTWGGLDNNLDTVEDNQTFITITDENGHYQFDNLELGRYKLEVISGISNDLKGIEKGQSIGVGHTTLDITEDRYYDEMDFGYIKQDDNGNGSGTDDGDNGGDGDTETEQATLLIEKTDGREVIIAGQETTYSITISNISDVTAKQVIITDFLPEGSIFISASDGGELDTQGNVIFDAMTLNGHAEKTVTVTLVTPSTVGLSNTAVTNIAQVEFQNGSAVSAGDVNRVLGYEYNIFTDRLINRGEDIFFFKRSDLQYSLPPLPIYPIYSGMVAPGTTLEVILYGENGLELGSQTVMGDTGGNWMASFPSIILHDTPHSMRVVQLSSLYNDNTMSIFDVRTFFVPALTPQLFFSHDMTVPKVIELSPPLLLKALHQVYANPLAVKWNDFDNYQFVASSSTTTQANF</sequence>
<feature type="domain" description="SD-repeat containing protein B" evidence="6">
    <location>
        <begin position="345"/>
        <end position="431"/>
    </location>
</feature>
<evidence type="ECO:0000259" key="5">
    <source>
        <dbReference type="Pfam" id="PF01345"/>
    </source>
</evidence>
<dbReference type="GO" id="GO:0005576">
    <property type="term" value="C:extracellular region"/>
    <property type="evidence" value="ECO:0007669"/>
    <property type="project" value="UniProtKB-SubCell"/>
</dbReference>
<dbReference type="RefSeq" id="WP_002690045.1">
    <property type="nucleotide sequence ID" value="NZ_JH600070.1"/>
</dbReference>
<dbReference type="STRING" id="395493.BegalDRAFT_2262"/>
<dbReference type="HOGENOM" id="CLU_325863_0_0_6"/>
<evidence type="ECO:0000256" key="4">
    <source>
        <dbReference type="SAM" id="MobiDB-lite"/>
    </source>
</evidence>
<proteinExistence type="predicted"/>
<comment type="subcellular location">
    <subcellularLocation>
        <location evidence="1">Secreted</location>
    </subcellularLocation>
</comment>
<evidence type="ECO:0000313" key="8">
    <source>
        <dbReference type="Proteomes" id="UP000005744"/>
    </source>
</evidence>
<dbReference type="Proteomes" id="UP000005744">
    <property type="component" value="Unassembled WGS sequence"/>
</dbReference>
<dbReference type="NCBIfam" id="TIGR01451">
    <property type="entry name" value="B_ant_repeat"/>
    <property type="match status" value="1"/>
</dbReference>
<gene>
    <name evidence="7" type="ORF">BegalDRAFT_2262</name>
</gene>
<evidence type="ECO:0000259" key="6">
    <source>
        <dbReference type="Pfam" id="PF17210"/>
    </source>
</evidence>
<dbReference type="InterPro" id="IPR047589">
    <property type="entry name" value="DUF11_rpt"/>
</dbReference>
<feature type="domain" description="DUF11" evidence="5">
    <location>
        <begin position="593"/>
        <end position="692"/>
    </location>
</feature>
<evidence type="ECO:0000313" key="7">
    <source>
        <dbReference type="EMBL" id="EIJ43116.1"/>
    </source>
</evidence>
<dbReference type="Pfam" id="PF17210">
    <property type="entry name" value="SdrD_B"/>
    <property type="match status" value="5"/>
</dbReference>
<dbReference type="InterPro" id="IPR051417">
    <property type="entry name" value="SDr/BOS_complex"/>
</dbReference>
<reference evidence="7 8" key="1">
    <citation type="submission" date="2011-11" db="EMBL/GenBank/DDBJ databases">
        <title>Improved High-Quality Draft sequence of Beggiatoa alba B18lD.</title>
        <authorList>
            <consortium name="US DOE Joint Genome Institute"/>
            <person name="Lucas S."/>
            <person name="Han J."/>
            <person name="Lapidus A."/>
            <person name="Cheng J.-F."/>
            <person name="Goodwin L."/>
            <person name="Pitluck S."/>
            <person name="Peters L."/>
            <person name="Mikhailova N."/>
            <person name="Held B."/>
            <person name="Detter J.C."/>
            <person name="Han C."/>
            <person name="Tapia R."/>
            <person name="Land M."/>
            <person name="Hauser L."/>
            <person name="Kyrpides N."/>
            <person name="Ivanova N."/>
            <person name="Pagani I."/>
            <person name="Samuel K."/>
            <person name="Teske A."/>
            <person name="Mueller J."/>
            <person name="Woyke T."/>
        </authorList>
    </citation>
    <scope>NUCLEOTIDE SEQUENCE [LARGE SCALE GENOMIC DNA]</scope>
    <source>
        <strain evidence="7 8">B18LD</strain>
    </source>
</reference>
<dbReference type="InterPro" id="IPR033764">
    <property type="entry name" value="Sdr_B"/>
</dbReference>
<dbReference type="InterPro" id="IPR013783">
    <property type="entry name" value="Ig-like_fold"/>
</dbReference>
<dbReference type="Gene3D" id="2.60.40.10">
    <property type="entry name" value="Immunoglobulins"/>
    <property type="match status" value="5"/>
</dbReference>
<dbReference type="EMBL" id="JH600070">
    <property type="protein sequence ID" value="EIJ43116.1"/>
    <property type="molecule type" value="Genomic_DNA"/>
</dbReference>
<evidence type="ECO:0000256" key="3">
    <source>
        <dbReference type="ARBA" id="ARBA00022729"/>
    </source>
</evidence>
<feature type="region of interest" description="Disordered" evidence="4">
    <location>
        <begin position="22"/>
        <end position="42"/>
    </location>
</feature>
<dbReference type="SUPFAM" id="SSF117074">
    <property type="entry name" value="Hypothetical protein PA1324"/>
    <property type="match status" value="5"/>
</dbReference>
<evidence type="ECO:0000256" key="1">
    <source>
        <dbReference type="ARBA" id="ARBA00004613"/>
    </source>
</evidence>
<dbReference type="Pfam" id="PF01345">
    <property type="entry name" value="DUF11"/>
    <property type="match status" value="1"/>
</dbReference>
<feature type="region of interest" description="Disordered" evidence="4">
    <location>
        <begin position="565"/>
        <end position="587"/>
    </location>
</feature>
<dbReference type="InterPro" id="IPR001434">
    <property type="entry name" value="OmcB-like_DUF11"/>
</dbReference>
<dbReference type="PANTHER" id="PTHR23303:SF15">
    <property type="entry name" value="COLOSSIN-A"/>
    <property type="match status" value="1"/>
</dbReference>
<keyword evidence="2" id="KW-0964">Secreted</keyword>
<keyword evidence="8" id="KW-1185">Reference proteome</keyword>
<accession>I3CHM3</accession>
<dbReference type="AlphaFoldDB" id="I3CHM3"/>
<feature type="domain" description="SD-repeat containing protein B" evidence="6">
    <location>
        <begin position="237"/>
        <end position="320"/>
    </location>
</feature>
<name>I3CHM3_9GAMM</name>
<dbReference type="eggNOG" id="COG4932">
    <property type="taxonomic scope" value="Bacteria"/>
</dbReference>
<dbReference type="PANTHER" id="PTHR23303">
    <property type="entry name" value="CARBOXYPEPTIDASE REGULATORY REGION-CONTAINING"/>
    <property type="match status" value="1"/>
</dbReference>
<feature type="domain" description="SD-repeat containing protein B" evidence="6">
    <location>
        <begin position="453"/>
        <end position="526"/>
    </location>
</feature>
<organism evidence="7 8">
    <name type="scientific">Beggiatoa alba B18LD</name>
    <dbReference type="NCBI Taxonomy" id="395493"/>
    <lineage>
        <taxon>Bacteria</taxon>
        <taxon>Pseudomonadati</taxon>
        <taxon>Pseudomonadota</taxon>
        <taxon>Gammaproteobacteria</taxon>
        <taxon>Thiotrichales</taxon>
        <taxon>Thiotrichaceae</taxon>
        <taxon>Beggiatoa</taxon>
    </lineage>
</organism>